<dbReference type="InterPro" id="IPR006222">
    <property type="entry name" value="GCVT_N"/>
</dbReference>
<evidence type="ECO:0000256" key="2">
    <source>
        <dbReference type="ARBA" id="ARBA00022946"/>
    </source>
</evidence>
<name>A0A835XQM9_9CHLO</name>
<dbReference type="InterPro" id="IPR045179">
    <property type="entry name" value="YgfZ/GcvT"/>
</dbReference>
<dbReference type="PANTHER" id="PTHR22602:SF0">
    <property type="entry name" value="TRANSFERASE CAF17, MITOCHONDRIAL-RELATED"/>
    <property type="match status" value="1"/>
</dbReference>
<feature type="compositionally biased region" description="Basic and acidic residues" evidence="4">
    <location>
        <begin position="453"/>
        <end position="482"/>
    </location>
</feature>
<dbReference type="GO" id="GO:0005739">
    <property type="term" value="C:mitochondrion"/>
    <property type="evidence" value="ECO:0007669"/>
    <property type="project" value="UniProtKB-SubCell"/>
</dbReference>
<dbReference type="Proteomes" id="UP000612055">
    <property type="component" value="Unassembled WGS sequence"/>
</dbReference>
<protein>
    <recommendedName>
        <fullName evidence="5">GCVT N-terminal domain-containing protein</fullName>
    </recommendedName>
</protein>
<comment type="subcellular location">
    <subcellularLocation>
        <location evidence="1">Mitochondrion</location>
    </subcellularLocation>
</comment>
<dbReference type="SUPFAM" id="SSF103025">
    <property type="entry name" value="Folate-binding domain"/>
    <property type="match status" value="1"/>
</dbReference>
<dbReference type="AlphaFoldDB" id="A0A835XQM9"/>
<dbReference type="InterPro" id="IPR027266">
    <property type="entry name" value="TrmE/GcvT-like"/>
</dbReference>
<evidence type="ECO:0000313" key="7">
    <source>
        <dbReference type="Proteomes" id="UP000612055"/>
    </source>
</evidence>
<feature type="region of interest" description="Disordered" evidence="4">
    <location>
        <begin position="453"/>
        <end position="491"/>
    </location>
</feature>
<feature type="domain" description="GCVT N-terminal" evidence="5">
    <location>
        <begin position="120"/>
        <end position="350"/>
    </location>
</feature>
<comment type="caution">
    <text evidence="6">The sequence shown here is derived from an EMBL/GenBank/DDBJ whole genome shotgun (WGS) entry which is preliminary data.</text>
</comment>
<evidence type="ECO:0000259" key="5">
    <source>
        <dbReference type="Pfam" id="PF01571"/>
    </source>
</evidence>
<dbReference type="InterPro" id="IPR017703">
    <property type="entry name" value="YgfZ/GCV_T_CS"/>
</dbReference>
<feature type="compositionally biased region" description="Low complexity" evidence="4">
    <location>
        <begin position="58"/>
        <end position="70"/>
    </location>
</feature>
<dbReference type="Gene3D" id="3.30.1360.120">
    <property type="entry name" value="Probable tRNA modification gtpase trme, domain 1"/>
    <property type="match status" value="1"/>
</dbReference>
<keyword evidence="7" id="KW-1185">Reference proteome</keyword>
<sequence>MIGHPIGSKASSVGTGRASSRRAFTGVPVPVPPGLRSFVCATVSPSPGACSAQPLPNRRAAPSPASSRGASVVRRTAGINLGDLMLDVPEIDGDIRSLQVEMGATFDDEGLPITFGRKTAALQALESGVALYDASHWGRLRVAGEGRAALMQNQSTNDFLGVQPGQGADTVFVTATARCMDLAQALVLPSSLLLMLDSREGAAALRERLNKLIFPADKVEVQDISNKTAQLCLMGPEAEVILRELAPDVLSSVLGAPPGRHVLVAFRGRPAFVAAGSGLGPGVPGYTLILDEAVAGDAYAALAGKGAIPMGTEDWEAARILVGRPKRGAELTDAYNPFEAGLWGAVSLNKGCFIGQETLAKLRLKDGVNRQLWGLRLNGPTEPGAEITSELSKVGVITSACQDADGEWVGLGYVRSRLEGVQLRLEGVQVAVNGAPATLVPLSFATRQLRADAEPAGAREADGDSVGDRLEEAKRKKAEEQAAKQAATEAKLKAMQERLAAWQATQQQQPPQ</sequence>
<accession>A0A835XQM9</accession>
<feature type="compositionally biased region" description="Polar residues" evidence="4">
    <location>
        <begin position="9"/>
        <end position="18"/>
    </location>
</feature>
<proteinExistence type="predicted"/>
<keyword evidence="3" id="KW-0496">Mitochondrion</keyword>
<dbReference type="NCBIfam" id="TIGR03317">
    <property type="entry name" value="ygfZ_signature"/>
    <property type="match status" value="1"/>
</dbReference>
<evidence type="ECO:0000256" key="3">
    <source>
        <dbReference type="ARBA" id="ARBA00023128"/>
    </source>
</evidence>
<dbReference type="OrthoDB" id="191995at2759"/>
<keyword evidence="2" id="KW-0809">Transit peptide</keyword>
<reference evidence="6" key="1">
    <citation type="journal article" date="2020" name="bioRxiv">
        <title>Comparative genomics of Chlamydomonas.</title>
        <authorList>
            <person name="Craig R.J."/>
            <person name="Hasan A.R."/>
            <person name="Ness R.W."/>
            <person name="Keightley P.D."/>
        </authorList>
    </citation>
    <scope>NUCLEOTIDE SEQUENCE</scope>
    <source>
        <strain evidence="6">CCAP 11/70</strain>
    </source>
</reference>
<evidence type="ECO:0000256" key="1">
    <source>
        <dbReference type="ARBA" id="ARBA00004173"/>
    </source>
</evidence>
<dbReference type="EMBL" id="JAEHOE010000133">
    <property type="protein sequence ID" value="KAG2485225.1"/>
    <property type="molecule type" value="Genomic_DNA"/>
</dbReference>
<dbReference type="GO" id="GO:0016226">
    <property type="term" value="P:iron-sulfur cluster assembly"/>
    <property type="evidence" value="ECO:0007669"/>
    <property type="project" value="TreeGrafter"/>
</dbReference>
<feature type="region of interest" description="Disordered" evidence="4">
    <location>
        <begin position="1"/>
        <end position="25"/>
    </location>
</feature>
<gene>
    <name evidence="6" type="ORF">HYH03_016011</name>
</gene>
<evidence type="ECO:0000313" key="6">
    <source>
        <dbReference type="EMBL" id="KAG2485225.1"/>
    </source>
</evidence>
<dbReference type="PANTHER" id="PTHR22602">
    <property type="entry name" value="TRANSFERASE CAF17, MITOCHONDRIAL-RELATED"/>
    <property type="match status" value="1"/>
</dbReference>
<dbReference type="Pfam" id="PF01571">
    <property type="entry name" value="GCV_T"/>
    <property type="match status" value="1"/>
</dbReference>
<organism evidence="6 7">
    <name type="scientific">Edaphochlamys debaryana</name>
    <dbReference type="NCBI Taxonomy" id="47281"/>
    <lineage>
        <taxon>Eukaryota</taxon>
        <taxon>Viridiplantae</taxon>
        <taxon>Chlorophyta</taxon>
        <taxon>core chlorophytes</taxon>
        <taxon>Chlorophyceae</taxon>
        <taxon>CS clade</taxon>
        <taxon>Chlamydomonadales</taxon>
        <taxon>Chlamydomonadales incertae sedis</taxon>
        <taxon>Edaphochlamys</taxon>
    </lineage>
</organism>
<evidence type="ECO:0000256" key="4">
    <source>
        <dbReference type="SAM" id="MobiDB-lite"/>
    </source>
</evidence>
<feature type="region of interest" description="Disordered" evidence="4">
    <location>
        <begin position="47"/>
        <end position="70"/>
    </location>
</feature>